<proteinExistence type="predicted"/>
<name>A0A9N9KGQ5_9GLOM</name>
<sequence length="83" mass="9526">DDEADDVSMISATFPNTCIVTLNKIKEQFKFYDLETSICDAHLHIVLGDIEGLQWHLNVGFDENSYYGPMNLKRNLYIATKKI</sequence>
<comment type="caution">
    <text evidence="1">The sequence shown here is derived from an EMBL/GenBank/DDBJ whole genome shotgun (WGS) entry which is preliminary data.</text>
</comment>
<accession>A0A9N9KGQ5</accession>
<dbReference type="Proteomes" id="UP000789405">
    <property type="component" value="Unassembled WGS sequence"/>
</dbReference>
<dbReference type="AlphaFoldDB" id="A0A9N9KGQ5"/>
<protein>
    <submittedName>
        <fullName evidence="1">5207_t:CDS:1</fullName>
    </submittedName>
</protein>
<evidence type="ECO:0000313" key="1">
    <source>
        <dbReference type="EMBL" id="CAG8828639.1"/>
    </source>
</evidence>
<dbReference type="OrthoDB" id="2442332at2759"/>
<organism evidence="1 2">
    <name type="scientific">Dentiscutata erythropus</name>
    <dbReference type="NCBI Taxonomy" id="1348616"/>
    <lineage>
        <taxon>Eukaryota</taxon>
        <taxon>Fungi</taxon>
        <taxon>Fungi incertae sedis</taxon>
        <taxon>Mucoromycota</taxon>
        <taxon>Glomeromycotina</taxon>
        <taxon>Glomeromycetes</taxon>
        <taxon>Diversisporales</taxon>
        <taxon>Gigasporaceae</taxon>
        <taxon>Dentiscutata</taxon>
    </lineage>
</organism>
<evidence type="ECO:0000313" key="2">
    <source>
        <dbReference type="Proteomes" id="UP000789405"/>
    </source>
</evidence>
<keyword evidence="2" id="KW-1185">Reference proteome</keyword>
<feature type="non-terminal residue" evidence="1">
    <location>
        <position position="1"/>
    </location>
</feature>
<gene>
    <name evidence="1" type="ORF">DERYTH_LOCUS28527</name>
</gene>
<dbReference type="EMBL" id="CAJVPY010071729">
    <property type="protein sequence ID" value="CAG8828639.1"/>
    <property type="molecule type" value="Genomic_DNA"/>
</dbReference>
<reference evidence="1" key="1">
    <citation type="submission" date="2021-06" db="EMBL/GenBank/DDBJ databases">
        <authorList>
            <person name="Kallberg Y."/>
            <person name="Tangrot J."/>
            <person name="Rosling A."/>
        </authorList>
    </citation>
    <scope>NUCLEOTIDE SEQUENCE</scope>
    <source>
        <strain evidence="1">MA453B</strain>
    </source>
</reference>